<evidence type="ECO:0000313" key="3">
    <source>
        <dbReference type="Proteomes" id="UP000516422"/>
    </source>
</evidence>
<dbReference type="EMBL" id="CP051006">
    <property type="protein sequence ID" value="QNT94713.1"/>
    <property type="molecule type" value="Genomic_DNA"/>
</dbReference>
<name>A0A7H1Q333_9ACTN</name>
<dbReference type="AlphaFoldDB" id="A0A7H1Q333"/>
<proteinExistence type="predicted"/>
<gene>
    <name evidence="2" type="ORF">HEP81_04437</name>
</gene>
<dbReference type="KEGG" id="sgf:HEP81_04437"/>
<evidence type="ECO:0000256" key="1">
    <source>
        <dbReference type="SAM" id="MobiDB-lite"/>
    </source>
</evidence>
<accession>A0A7H1Q333</accession>
<reference evidence="2 3" key="1">
    <citation type="submission" date="2020-04" db="EMBL/GenBank/DDBJ databases">
        <title>Characterization and engineering of Streptomyces griseofuscus DSM40191 as a potential heterologous host for expression of BGCs.</title>
        <authorList>
            <person name="Gren T."/>
            <person name="Whitford C.M."/>
            <person name="Mohite O.S."/>
            <person name="Joergensen T.S."/>
            <person name="Nielsen J.B."/>
            <person name="Lee S.Y."/>
            <person name="Weber T."/>
        </authorList>
    </citation>
    <scope>NUCLEOTIDE SEQUENCE [LARGE SCALE GENOMIC DNA]</scope>
    <source>
        <strain evidence="2 3">DSM 40191</strain>
    </source>
</reference>
<protein>
    <submittedName>
        <fullName evidence="2">Uncharacterized protein</fullName>
    </submittedName>
</protein>
<dbReference type="Proteomes" id="UP000516422">
    <property type="component" value="Chromosome"/>
</dbReference>
<evidence type="ECO:0000313" key="2">
    <source>
        <dbReference type="EMBL" id="QNT94713.1"/>
    </source>
</evidence>
<sequence>MNTSPAEGEGQPLGRRGRNKIKMKERLYTAALELFAEQG</sequence>
<organism evidence="2 3">
    <name type="scientific">Streptomyces griseofuscus</name>
    <dbReference type="NCBI Taxonomy" id="146922"/>
    <lineage>
        <taxon>Bacteria</taxon>
        <taxon>Bacillati</taxon>
        <taxon>Actinomycetota</taxon>
        <taxon>Actinomycetes</taxon>
        <taxon>Kitasatosporales</taxon>
        <taxon>Streptomycetaceae</taxon>
        <taxon>Streptomyces</taxon>
    </lineage>
</organism>
<feature type="region of interest" description="Disordered" evidence="1">
    <location>
        <begin position="1"/>
        <end position="20"/>
    </location>
</feature>